<reference evidence="3" key="1">
    <citation type="journal article" date="2017" name="Nature">
        <title>The sunflower genome provides insights into oil metabolism, flowering and Asterid evolution.</title>
        <authorList>
            <person name="Badouin H."/>
            <person name="Gouzy J."/>
            <person name="Grassa C.J."/>
            <person name="Murat F."/>
            <person name="Staton S.E."/>
            <person name="Cottret L."/>
            <person name="Lelandais-Briere C."/>
            <person name="Owens G.L."/>
            <person name="Carrere S."/>
            <person name="Mayjonade B."/>
            <person name="Legrand L."/>
            <person name="Gill N."/>
            <person name="Kane N.C."/>
            <person name="Bowers J.E."/>
            <person name="Hubner S."/>
            <person name="Bellec A."/>
            <person name="Berard A."/>
            <person name="Berges H."/>
            <person name="Blanchet N."/>
            <person name="Boniface M.C."/>
            <person name="Brunel D."/>
            <person name="Catrice O."/>
            <person name="Chaidir N."/>
            <person name="Claudel C."/>
            <person name="Donnadieu C."/>
            <person name="Faraut T."/>
            <person name="Fievet G."/>
            <person name="Helmstetter N."/>
            <person name="King M."/>
            <person name="Knapp S.J."/>
            <person name="Lai Z."/>
            <person name="Le Paslier M.C."/>
            <person name="Lippi Y."/>
            <person name="Lorenzon L."/>
            <person name="Mandel J.R."/>
            <person name="Marage G."/>
            <person name="Marchand G."/>
            <person name="Marquand E."/>
            <person name="Bret-Mestries E."/>
            <person name="Morien E."/>
            <person name="Nambeesan S."/>
            <person name="Nguyen T."/>
            <person name="Pegot-Espagnet P."/>
            <person name="Pouilly N."/>
            <person name="Raftis F."/>
            <person name="Sallet E."/>
            <person name="Schiex T."/>
            <person name="Thomas J."/>
            <person name="Vandecasteele C."/>
            <person name="Vares D."/>
            <person name="Vear F."/>
            <person name="Vautrin S."/>
            <person name="Crespi M."/>
            <person name="Mangin B."/>
            <person name="Burke J.M."/>
            <person name="Salse J."/>
            <person name="Munos S."/>
            <person name="Vincourt P."/>
            <person name="Rieseberg L.H."/>
            <person name="Langlade N.B."/>
        </authorList>
    </citation>
    <scope>NUCLEOTIDE SEQUENCE [LARGE SCALE GENOMIC DNA]</scope>
    <source>
        <strain evidence="3">cv. SF193</strain>
    </source>
</reference>
<dbReference type="AlphaFoldDB" id="A0A251RWJ7"/>
<evidence type="ECO:0000313" key="3">
    <source>
        <dbReference type="Proteomes" id="UP000215914"/>
    </source>
</evidence>
<protein>
    <submittedName>
        <fullName evidence="2">Uncharacterized protein</fullName>
    </submittedName>
</protein>
<proteinExistence type="predicted"/>
<gene>
    <name evidence="2" type="ORF">HannXRQ_Chr16g0503831</name>
</gene>
<name>A0A251RWJ7_HELAN</name>
<feature type="region of interest" description="Disordered" evidence="1">
    <location>
        <begin position="59"/>
        <end position="91"/>
    </location>
</feature>
<dbReference type="InParanoid" id="A0A251RWJ7"/>
<accession>A0A251RWJ7</accession>
<keyword evidence="3" id="KW-1185">Reference proteome</keyword>
<evidence type="ECO:0000256" key="1">
    <source>
        <dbReference type="SAM" id="MobiDB-lite"/>
    </source>
</evidence>
<sequence>MGVFETKRHAMMTTQRHRQWWAKSNSAQRCPPHFCFFLKMSHKKHMIVQIYLGQMKTPMSLSHPDQTKPTNLSPKTPMSNQKTMTFQIHLD</sequence>
<dbReference type="Proteomes" id="UP000215914">
    <property type="component" value="Chromosome 16"/>
</dbReference>
<organism evidence="2 3">
    <name type="scientific">Helianthus annuus</name>
    <name type="common">Common sunflower</name>
    <dbReference type="NCBI Taxonomy" id="4232"/>
    <lineage>
        <taxon>Eukaryota</taxon>
        <taxon>Viridiplantae</taxon>
        <taxon>Streptophyta</taxon>
        <taxon>Embryophyta</taxon>
        <taxon>Tracheophyta</taxon>
        <taxon>Spermatophyta</taxon>
        <taxon>Magnoliopsida</taxon>
        <taxon>eudicotyledons</taxon>
        <taxon>Gunneridae</taxon>
        <taxon>Pentapetalae</taxon>
        <taxon>asterids</taxon>
        <taxon>campanulids</taxon>
        <taxon>Asterales</taxon>
        <taxon>Asteraceae</taxon>
        <taxon>Asteroideae</taxon>
        <taxon>Heliantheae alliance</taxon>
        <taxon>Heliantheae</taxon>
        <taxon>Helianthus</taxon>
    </lineage>
</organism>
<evidence type="ECO:0000313" key="2">
    <source>
        <dbReference type="EMBL" id="OTF90825.1"/>
    </source>
</evidence>
<dbReference type="EMBL" id="CM007905">
    <property type="protein sequence ID" value="OTF90825.1"/>
    <property type="molecule type" value="Genomic_DNA"/>
</dbReference>